<dbReference type="GO" id="GO:0005912">
    <property type="term" value="C:adherens junction"/>
    <property type="evidence" value="ECO:0007669"/>
    <property type="project" value="TreeGrafter"/>
</dbReference>
<dbReference type="GO" id="GO:0050839">
    <property type="term" value="F:cell adhesion molecule binding"/>
    <property type="evidence" value="ECO:0007669"/>
    <property type="project" value="TreeGrafter"/>
</dbReference>
<comment type="caution">
    <text evidence="2">The sequence shown here is derived from an EMBL/GenBank/DDBJ whole genome shotgun (WGS) entry which is preliminary data.</text>
</comment>
<dbReference type="Proteomes" id="UP000593567">
    <property type="component" value="Unassembled WGS sequence"/>
</dbReference>
<evidence type="ECO:0000313" key="2">
    <source>
        <dbReference type="EMBL" id="KAF6036929.1"/>
    </source>
</evidence>
<evidence type="ECO:0000256" key="1">
    <source>
        <dbReference type="SAM" id="MobiDB-lite"/>
    </source>
</evidence>
<feature type="compositionally biased region" description="Polar residues" evidence="1">
    <location>
        <begin position="49"/>
        <end position="59"/>
    </location>
</feature>
<dbReference type="InterPro" id="IPR028842">
    <property type="entry name" value="Afadin"/>
</dbReference>
<proteinExistence type="predicted"/>
<feature type="compositionally biased region" description="Polar residues" evidence="1">
    <location>
        <begin position="26"/>
        <end position="39"/>
    </location>
</feature>
<dbReference type="PANTHER" id="PTHR10398:SF2">
    <property type="entry name" value="AFADIN"/>
    <property type="match status" value="1"/>
</dbReference>
<accession>A0A7J7KE64</accession>
<dbReference type="OrthoDB" id="6260541at2759"/>
<feature type="compositionally biased region" description="Basic and acidic residues" evidence="1">
    <location>
        <begin position="83"/>
        <end position="115"/>
    </location>
</feature>
<feature type="region of interest" description="Disordered" evidence="1">
    <location>
        <begin position="1"/>
        <end position="151"/>
    </location>
</feature>
<keyword evidence="3" id="KW-1185">Reference proteome</keyword>
<organism evidence="2 3">
    <name type="scientific">Bugula neritina</name>
    <name type="common">Brown bryozoan</name>
    <name type="synonym">Sertularia neritina</name>
    <dbReference type="NCBI Taxonomy" id="10212"/>
    <lineage>
        <taxon>Eukaryota</taxon>
        <taxon>Metazoa</taxon>
        <taxon>Spiralia</taxon>
        <taxon>Lophotrochozoa</taxon>
        <taxon>Bryozoa</taxon>
        <taxon>Gymnolaemata</taxon>
        <taxon>Cheilostomatida</taxon>
        <taxon>Flustrina</taxon>
        <taxon>Buguloidea</taxon>
        <taxon>Bugulidae</taxon>
        <taxon>Bugula</taxon>
    </lineage>
</organism>
<dbReference type="EMBL" id="VXIV02000646">
    <property type="protein sequence ID" value="KAF6036929.1"/>
    <property type="molecule type" value="Genomic_DNA"/>
</dbReference>
<evidence type="ECO:0000313" key="3">
    <source>
        <dbReference type="Proteomes" id="UP000593567"/>
    </source>
</evidence>
<dbReference type="GO" id="GO:0032880">
    <property type="term" value="P:regulation of protein localization"/>
    <property type="evidence" value="ECO:0007669"/>
    <property type="project" value="TreeGrafter"/>
</dbReference>
<dbReference type="AlphaFoldDB" id="A0A7J7KE64"/>
<reference evidence="2" key="1">
    <citation type="submission" date="2020-06" db="EMBL/GenBank/DDBJ databases">
        <title>Draft genome of Bugula neritina, a colonial animal packing powerful symbionts and potential medicines.</title>
        <authorList>
            <person name="Rayko M."/>
        </authorList>
    </citation>
    <scope>NUCLEOTIDE SEQUENCE [LARGE SCALE GENOMIC DNA]</scope>
    <source>
        <strain evidence="2">Kwan_BN1</strain>
    </source>
</reference>
<gene>
    <name evidence="2" type="ORF">EB796_004748</name>
</gene>
<sequence length="151" mass="16750">MYRPDDVGNRASYTPPQSTQPPPQSNRFSQPSYNNSSFAGPQPYRPTSELMQQQHTPAQDPSMLADTELSSGNTPGVIGAQEVYRDPRSRIEAEQRSQKPKGEAGDRLSFRDKMKMFAAEAGENTPIQRPKLSKSQRALEESLAYGNGHIP</sequence>
<dbReference type="PANTHER" id="PTHR10398">
    <property type="entry name" value="AFADIN"/>
    <property type="match status" value="1"/>
</dbReference>
<protein>
    <submittedName>
        <fullName evidence="2">Cno</fullName>
    </submittedName>
</protein>
<name>A0A7J7KE64_BUGNE</name>